<sequence>TMTLTQEAEPPRNKGVIGVVERAAGKVKIQKQDKFKFSAIKAFLEKHLDFGNTHFIQTILKVISHLKSLFNTQQGDIHTNTIEGFWGIFKRAFIGSYHQLSKKYLERYIEECCFKYNNRNNPNTFDLIIQNGLLRTASLELMFLLKNPNRYADGEVYTQSECLNNELIKKHLRTANPENVIVIKNNTFWIVEAKREHKQIEQAIKECKSYCNLLNKTKILAPFFSAVAGNDNDSYV</sequence>
<keyword evidence="3" id="KW-1185">Reference proteome</keyword>
<evidence type="ECO:0000259" key="1">
    <source>
        <dbReference type="SMART" id="SM01126"/>
    </source>
</evidence>
<comment type="caution">
    <text evidence="2">The sequence shown here is derived from an EMBL/GenBank/DDBJ whole genome shotgun (WGS) entry which is preliminary data.</text>
</comment>
<name>X6L752_RETFI</name>
<feature type="non-terminal residue" evidence="2">
    <location>
        <position position="236"/>
    </location>
</feature>
<dbReference type="Pfam" id="PF12762">
    <property type="entry name" value="DDE_Tnp_IS1595"/>
    <property type="match status" value="1"/>
</dbReference>
<dbReference type="GO" id="GO:0032259">
    <property type="term" value="P:methylation"/>
    <property type="evidence" value="ECO:0007669"/>
    <property type="project" value="UniProtKB-KW"/>
</dbReference>
<organism evidence="2 3">
    <name type="scientific">Reticulomyxa filosa</name>
    <dbReference type="NCBI Taxonomy" id="46433"/>
    <lineage>
        <taxon>Eukaryota</taxon>
        <taxon>Sar</taxon>
        <taxon>Rhizaria</taxon>
        <taxon>Retaria</taxon>
        <taxon>Foraminifera</taxon>
        <taxon>Monothalamids</taxon>
        <taxon>Reticulomyxidae</taxon>
        <taxon>Reticulomyxa</taxon>
    </lineage>
</organism>
<dbReference type="SMART" id="SM01126">
    <property type="entry name" value="DDE_Tnp_IS1595"/>
    <property type="match status" value="1"/>
</dbReference>
<keyword evidence="2" id="KW-0489">Methyltransferase</keyword>
<accession>X6L752</accession>
<dbReference type="Proteomes" id="UP000023152">
    <property type="component" value="Unassembled WGS sequence"/>
</dbReference>
<keyword evidence="2" id="KW-0808">Transferase</keyword>
<proteinExistence type="predicted"/>
<feature type="non-terminal residue" evidence="2">
    <location>
        <position position="1"/>
    </location>
</feature>
<protein>
    <submittedName>
        <fullName evidence="2">N-6 DNA methylase</fullName>
    </submittedName>
</protein>
<evidence type="ECO:0000313" key="2">
    <source>
        <dbReference type="EMBL" id="ETN97110.1"/>
    </source>
</evidence>
<dbReference type="EMBL" id="ASPP01050771">
    <property type="protein sequence ID" value="ETN97110.1"/>
    <property type="molecule type" value="Genomic_DNA"/>
</dbReference>
<dbReference type="InterPro" id="IPR024445">
    <property type="entry name" value="Tnp_ISXO2-like"/>
</dbReference>
<dbReference type="GO" id="GO:0008168">
    <property type="term" value="F:methyltransferase activity"/>
    <property type="evidence" value="ECO:0007669"/>
    <property type="project" value="UniProtKB-KW"/>
</dbReference>
<feature type="domain" description="ISXO2-like transposase" evidence="1">
    <location>
        <begin position="1"/>
        <end position="117"/>
    </location>
</feature>
<dbReference type="OrthoDB" id="2414648at2759"/>
<evidence type="ECO:0000313" key="3">
    <source>
        <dbReference type="Proteomes" id="UP000023152"/>
    </source>
</evidence>
<gene>
    <name evidence="2" type="ORF">RFI_40421</name>
</gene>
<reference evidence="2 3" key="1">
    <citation type="journal article" date="2013" name="Curr. Biol.">
        <title>The Genome of the Foraminiferan Reticulomyxa filosa.</title>
        <authorList>
            <person name="Glockner G."/>
            <person name="Hulsmann N."/>
            <person name="Schleicher M."/>
            <person name="Noegel A.A."/>
            <person name="Eichinger L."/>
            <person name="Gallinger C."/>
            <person name="Pawlowski J."/>
            <person name="Sierra R."/>
            <person name="Euteneuer U."/>
            <person name="Pillet L."/>
            <person name="Moustafa A."/>
            <person name="Platzer M."/>
            <person name="Groth M."/>
            <person name="Szafranski K."/>
            <person name="Schliwa M."/>
        </authorList>
    </citation>
    <scope>NUCLEOTIDE SEQUENCE [LARGE SCALE GENOMIC DNA]</scope>
</reference>
<dbReference type="AlphaFoldDB" id="X6L752"/>